<proteinExistence type="predicted"/>
<evidence type="ECO:0000313" key="1">
    <source>
        <dbReference type="EMBL" id="KHG21201.1"/>
    </source>
</evidence>
<keyword evidence="2" id="KW-1185">Reference proteome</keyword>
<name>A0A0B0PCS3_GOSAR</name>
<dbReference type="AlphaFoldDB" id="A0A0B0PCS3"/>
<protein>
    <submittedName>
        <fullName evidence="1">Uncharacterized protein</fullName>
    </submittedName>
</protein>
<evidence type="ECO:0000313" key="2">
    <source>
        <dbReference type="Proteomes" id="UP000032142"/>
    </source>
</evidence>
<sequence>MCLHRCRSKMTDLASLY</sequence>
<accession>A0A0B0PCS3</accession>
<reference evidence="2" key="1">
    <citation type="submission" date="2014-09" db="EMBL/GenBank/DDBJ databases">
        <authorList>
            <person name="Mudge J."/>
            <person name="Ramaraj T."/>
            <person name="Lindquist I.E."/>
            <person name="Bharti A.K."/>
            <person name="Sundararajan A."/>
            <person name="Cameron C.T."/>
            <person name="Woodward J.E."/>
            <person name="May G.D."/>
            <person name="Brubaker C."/>
            <person name="Broadhvest J."/>
            <person name="Wilkins T.A."/>
        </authorList>
    </citation>
    <scope>NUCLEOTIDE SEQUENCE</scope>
    <source>
        <strain evidence="2">cv. AKA8401</strain>
    </source>
</reference>
<gene>
    <name evidence="1" type="ORF">F383_04310</name>
</gene>
<dbReference type="Proteomes" id="UP000032142">
    <property type="component" value="Unassembled WGS sequence"/>
</dbReference>
<organism evidence="1 2">
    <name type="scientific">Gossypium arboreum</name>
    <name type="common">Tree cotton</name>
    <name type="synonym">Gossypium nanking</name>
    <dbReference type="NCBI Taxonomy" id="29729"/>
    <lineage>
        <taxon>Eukaryota</taxon>
        <taxon>Viridiplantae</taxon>
        <taxon>Streptophyta</taxon>
        <taxon>Embryophyta</taxon>
        <taxon>Tracheophyta</taxon>
        <taxon>Spermatophyta</taxon>
        <taxon>Magnoliopsida</taxon>
        <taxon>eudicotyledons</taxon>
        <taxon>Gunneridae</taxon>
        <taxon>Pentapetalae</taxon>
        <taxon>rosids</taxon>
        <taxon>malvids</taxon>
        <taxon>Malvales</taxon>
        <taxon>Malvaceae</taxon>
        <taxon>Malvoideae</taxon>
        <taxon>Gossypium</taxon>
    </lineage>
</organism>
<dbReference type="EMBL" id="KN417822">
    <property type="protein sequence ID" value="KHG21201.1"/>
    <property type="molecule type" value="Genomic_DNA"/>
</dbReference>